<dbReference type="Proteomes" id="UP001157355">
    <property type="component" value="Unassembled WGS sequence"/>
</dbReference>
<comment type="caution">
    <text evidence="2">The sequence shown here is derived from an EMBL/GenBank/DDBJ whole genome shotgun (WGS) entry which is preliminary data.</text>
</comment>
<keyword evidence="3" id="KW-1185">Reference proteome</keyword>
<reference evidence="2 3" key="1">
    <citation type="journal article" date="2014" name="Int. J. Syst. Evol. Microbiol.">
        <title>Complete genome sequence of Corynebacterium casei LMG S-19264T (=DSM 44701T), isolated from a smear-ripened cheese.</title>
        <authorList>
            <consortium name="US DOE Joint Genome Institute (JGI-PGF)"/>
            <person name="Walter F."/>
            <person name="Albersmeier A."/>
            <person name="Kalinowski J."/>
            <person name="Ruckert C."/>
        </authorList>
    </citation>
    <scope>NUCLEOTIDE SEQUENCE [LARGE SCALE GENOMIC DNA]</scope>
    <source>
        <strain evidence="2 3">NBRC 111766</strain>
    </source>
</reference>
<evidence type="ECO:0000313" key="2">
    <source>
        <dbReference type="EMBL" id="GLS85698.1"/>
    </source>
</evidence>
<organism evidence="2 3">
    <name type="scientific">Cypionkella aquatica</name>
    <dbReference type="NCBI Taxonomy" id="1756042"/>
    <lineage>
        <taxon>Bacteria</taxon>
        <taxon>Pseudomonadati</taxon>
        <taxon>Pseudomonadota</taxon>
        <taxon>Alphaproteobacteria</taxon>
        <taxon>Rhodobacterales</taxon>
        <taxon>Paracoccaceae</taxon>
        <taxon>Cypionkella</taxon>
    </lineage>
</organism>
<protein>
    <submittedName>
        <fullName evidence="2">Uncharacterized protein</fullName>
    </submittedName>
</protein>
<feature type="chain" id="PRO_5041391469" evidence="1">
    <location>
        <begin position="29"/>
        <end position="272"/>
    </location>
</feature>
<keyword evidence="1" id="KW-0732">Signal</keyword>
<name>A0AA37WZ00_9RHOB</name>
<sequence>MRLPSFQLPSSRLPAILLALTLATPVCAENGVYVWNDPVSQSIRMLRFAEADFTNATAGYTLQDLSPVSSTMTGVDYGGTAIGLCRQELNGNDAPAWLSGFDLDGKQRWKKPAGDYLPAIEALLPKGYQTGEDVGWFTFSCKDAGAGARSGVLAFDVGFSAGKPEADGFVRRDDALDFTARLYLSPKTGKVLDAALVENRASRLKLEPNPKQQLYVDAAHQVLFFIADGPGVMVPKGGRGQLLWNDTPIMWQGRAQVFGTDFAWYLPVKRPD</sequence>
<dbReference type="AlphaFoldDB" id="A0AA37WZ00"/>
<evidence type="ECO:0000256" key="1">
    <source>
        <dbReference type="SAM" id="SignalP"/>
    </source>
</evidence>
<proteinExistence type="predicted"/>
<feature type="signal peptide" evidence="1">
    <location>
        <begin position="1"/>
        <end position="28"/>
    </location>
</feature>
<evidence type="ECO:0000313" key="3">
    <source>
        <dbReference type="Proteomes" id="UP001157355"/>
    </source>
</evidence>
<accession>A0AA37WZ00</accession>
<gene>
    <name evidence="2" type="ORF">GCM10010873_06710</name>
</gene>
<dbReference type="RefSeq" id="WP_284323920.1">
    <property type="nucleotide sequence ID" value="NZ_BSPP01000003.1"/>
</dbReference>
<dbReference type="EMBL" id="BSPP01000003">
    <property type="protein sequence ID" value="GLS85698.1"/>
    <property type="molecule type" value="Genomic_DNA"/>
</dbReference>